<proteinExistence type="predicted"/>
<evidence type="ECO:0000256" key="5">
    <source>
        <dbReference type="ARBA" id="ARBA00013950"/>
    </source>
</evidence>
<evidence type="ECO:0000313" key="13">
    <source>
        <dbReference type="Proteomes" id="UP000319384"/>
    </source>
</evidence>
<dbReference type="NCBIfam" id="TIGR00187">
    <property type="entry name" value="ribE"/>
    <property type="match status" value="1"/>
</dbReference>
<dbReference type="InterPro" id="IPR001783">
    <property type="entry name" value="Lumazine-bd"/>
</dbReference>
<dbReference type="PROSITE" id="PS51177">
    <property type="entry name" value="LUMAZINE_BIND"/>
    <property type="match status" value="2"/>
</dbReference>
<evidence type="ECO:0000313" key="12">
    <source>
        <dbReference type="EMBL" id="RZO26192.1"/>
    </source>
</evidence>
<dbReference type="EC" id="2.5.1.9" evidence="4 9"/>
<dbReference type="FunFam" id="2.40.30.20:FF:000003">
    <property type="entry name" value="Riboflavin synthase, alpha subunit"/>
    <property type="match status" value="1"/>
</dbReference>
<keyword evidence="6" id="KW-0686">Riboflavin biosynthesis</keyword>
<dbReference type="PANTHER" id="PTHR21098:SF0">
    <property type="entry name" value="RIBOFLAVIN SYNTHASE"/>
    <property type="match status" value="1"/>
</dbReference>
<dbReference type="SUPFAM" id="SSF63380">
    <property type="entry name" value="Riboflavin synthase domain-like"/>
    <property type="match status" value="2"/>
</dbReference>
<feature type="repeat" description="Lumazine-binding" evidence="10">
    <location>
        <begin position="1"/>
        <end position="97"/>
    </location>
</feature>
<evidence type="ECO:0000256" key="10">
    <source>
        <dbReference type="PROSITE-ProRule" id="PRU00524"/>
    </source>
</evidence>
<evidence type="ECO:0000256" key="7">
    <source>
        <dbReference type="ARBA" id="ARBA00022679"/>
    </source>
</evidence>
<reference evidence="12 13" key="1">
    <citation type="submission" date="2019-02" db="EMBL/GenBank/DDBJ databases">
        <title>Prokaryotic population dynamics and viral predation in marine succession experiment using metagenomics: the confinement effect.</title>
        <authorList>
            <person name="Haro-Moreno J.M."/>
            <person name="Rodriguez-Valera F."/>
            <person name="Lopez-Perez M."/>
        </authorList>
    </citation>
    <scope>NUCLEOTIDE SEQUENCE [LARGE SCALE GENOMIC DNA]</scope>
    <source>
        <strain evidence="12">MED-G162</strain>
    </source>
</reference>
<dbReference type="Pfam" id="PF00677">
    <property type="entry name" value="Lum_binding"/>
    <property type="match status" value="2"/>
</dbReference>
<evidence type="ECO:0000256" key="2">
    <source>
        <dbReference type="ARBA" id="ARBA00002803"/>
    </source>
</evidence>
<sequence>MFSGIVEGTGKVTKLISKKDHISIEVSPPKNFNKKLKKGASVSVDGVCLTSIYNGDKKLRFDVIEETLKRTNLKLASKGSIVNLERSINASSEIGGHLMSGHIHFTGKVNKILDKKSTKDIVIKFPSKFKEYIFEKGYIGINGCSLTLGKVNKDSFYIHLIPETLSVTNLNDLKSNSLVNVEIDQNTIAIVETVKNTLAAKKSR</sequence>
<dbReference type="PANTHER" id="PTHR21098">
    <property type="entry name" value="RIBOFLAVIN SYNTHASE ALPHA CHAIN"/>
    <property type="match status" value="1"/>
</dbReference>
<dbReference type="PIRSF" id="PIRSF000498">
    <property type="entry name" value="Riboflavin_syn_A"/>
    <property type="match status" value="1"/>
</dbReference>
<dbReference type="InterPro" id="IPR017938">
    <property type="entry name" value="Riboflavin_synthase-like_b-brl"/>
</dbReference>
<dbReference type="InterPro" id="IPR023366">
    <property type="entry name" value="ATP_synth_asu-like_sf"/>
</dbReference>
<feature type="domain" description="Lumazine-binding" evidence="11">
    <location>
        <begin position="1"/>
        <end position="97"/>
    </location>
</feature>
<feature type="repeat" description="Lumazine-binding" evidence="10">
    <location>
        <begin position="98"/>
        <end position="194"/>
    </location>
</feature>
<dbReference type="Proteomes" id="UP000319384">
    <property type="component" value="Unassembled WGS sequence"/>
</dbReference>
<evidence type="ECO:0000256" key="4">
    <source>
        <dbReference type="ARBA" id="ARBA00012827"/>
    </source>
</evidence>
<evidence type="ECO:0000256" key="8">
    <source>
        <dbReference type="ARBA" id="ARBA00022737"/>
    </source>
</evidence>
<comment type="catalytic activity">
    <reaction evidence="1">
        <text>2 6,7-dimethyl-8-(1-D-ribityl)lumazine + H(+) = 5-amino-6-(D-ribitylamino)uracil + riboflavin</text>
        <dbReference type="Rhea" id="RHEA:20772"/>
        <dbReference type="ChEBI" id="CHEBI:15378"/>
        <dbReference type="ChEBI" id="CHEBI:15934"/>
        <dbReference type="ChEBI" id="CHEBI:57986"/>
        <dbReference type="ChEBI" id="CHEBI:58201"/>
        <dbReference type="EC" id="2.5.1.9"/>
    </reaction>
</comment>
<evidence type="ECO:0000259" key="11">
    <source>
        <dbReference type="PROSITE" id="PS51177"/>
    </source>
</evidence>
<protein>
    <recommendedName>
        <fullName evidence="5 9">Riboflavin synthase</fullName>
        <ecNumber evidence="4 9">2.5.1.9</ecNumber>
    </recommendedName>
</protein>
<dbReference type="Gene3D" id="2.40.30.20">
    <property type="match status" value="2"/>
</dbReference>
<evidence type="ECO:0000256" key="1">
    <source>
        <dbReference type="ARBA" id="ARBA00000968"/>
    </source>
</evidence>
<dbReference type="GO" id="GO:0004746">
    <property type="term" value="F:riboflavin synthase activity"/>
    <property type="evidence" value="ECO:0007669"/>
    <property type="project" value="UniProtKB-UniRule"/>
</dbReference>
<dbReference type="GO" id="GO:0009231">
    <property type="term" value="P:riboflavin biosynthetic process"/>
    <property type="evidence" value="ECO:0007669"/>
    <property type="project" value="UniProtKB-KW"/>
</dbReference>
<comment type="caution">
    <text evidence="12">The sequence shown here is derived from an EMBL/GenBank/DDBJ whole genome shotgun (WGS) entry which is preliminary data.</text>
</comment>
<dbReference type="InterPro" id="IPR026017">
    <property type="entry name" value="Lumazine-bd_dom"/>
</dbReference>
<organism evidence="12 13">
    <name type="scientific">SAR86 cluster bacterium</name>
    <dbReference type="NCBI Taxonomy" id="2030880"/>
    <lineage>
        <taxon>Bacteria</taxon>
        <taxon>Pseudomonadati</taxon>
        <taxon>Pseudomonadota</taxon>
        <taxon>Gammaproteobacteria</taxon>
        <taxon>SAR86 cluster</taxon>
    </lineage>
</organism>
<dbReference type="CDD" id="cd00402">
    <property type="entry name" value="Riboflavin_synthase_like"/>
    <property type="match status" value="1"/>
</dbReference>
<dbReference type="NCBIfam" id="NF006767">
    <property type="entry name" value="PRK09289.1"/>
    <property type="match status" value="1"/>
</dbReference>
<accession>A0A520MY83</accession>
<keyword evidence="8" id="KW-0677">Repeat</keyword>
<keyword evidence="7" id="KW-0808">Transferase</keyword>
<evidence type="ECO:0000256" key="3">
    <source>
        <dbReference type="ARBA" id="ARBA00004887"/>
    </source>
</evidence>
<gene>
    <name evidence="12" type="ORF">EVA95_02510</name>
</gene>
<comment type="function">
    <text evidence="2">Catalyzes the dismutation of two molecules of 6,7-dimethyl-8-ribityllumazine, resulting in the formation of riboflavin and 5-amino-6-(D-ribitylamino)uracil.</text>
</comment>
<dbReference type="EMBL" id="SHBH01000017">
    <property type="protein sequence ID" value="RZO26192.1"/>
    <property type="molecule type" value="Genomic_DNA"/>
</dbReference>
<name>A0A520MY83_9GAMM</name>
<dbReference type="AlphaFoldDB" id="A0A520MY83"/>
<dbReference type="NCBIfam" id="NF009566">
    <property type="entry name" value="PRK13020.1"/>
    <property type="match status" value="1"/>
</dbReference>
<feature type="domain" description="Lumazine-binding" evidence="11">
    <location>
        <begin position="98"/>
        <end position="194"/>
    </location>
</feature>
<evidence type="ECO:0000256" key="9">
    <source>
        <dbReference type="NCBIfam" id="TIGR00187"/>
    </source>
</evidence>
<comment type="pathway">
    <text evidence="3">Cofactor biosynthesis; riboflavin biosynthesis; riboflavin from 2-hydroxy-3-oxobutyl phosphate and 5-amino-6-(D-ribitylamino)uracil: step 2/2.</text>
</comment>
<evidence type="ECO:0000256" key="6">
    <source>
        <dbReference type="ARBA" id="ARBA00022619"/>
    </source>
</evidence>